<evidence type="ECO:0000313" key="2">
    <source>
        <dbReference type="Proteomes" id="UP000694888"/>
    </source>
</evidence>
<protein>
    <submittedName>
        <fullName evidence="3">Extensin</fullName>
    </submittedName>
</protein>
<dbReference type="RefSeq" id="XP_035825579.1">
    <property type="nucleotide sequence ID" value="XM_035969686.1"/>
</dbReference>
<feature type="compositionally biased region" description="Basic and acidic residues" evidence="1">
    <location>
        <begin position="90"/>
        <end position="111"/>
    </location>
</feature>
<keyword evidence="2" id="KW-1185">Reference proteome</keyword>
<feature type="region of interest" description="Disordered" evidence="1">
    <location>
        <begin position="1"/>
        <end position="26"/>
    </location>
</feature>
<reference evidence="3" key="1">
    <citation type="submission" date="2025-08" db="UniProtKB">
        <authorList>
            <consortium name="RefSeq"/>
        </authorList>
    </citation>
    <scope>IDENTIFICATION</scope>
</reference>
<dbReference type="GeneID" id="101848351"/>
<evidence type="ECO:0000313" key="3">
    <source>
        <dbReference type="RefSeq" id="XP_035825579.1"/>
    </source>
</evidence>
<feature type="region of interest" description="Disordered" evidence="1">
    <location>
        <begin position="86"/>
        <end position="263"/>
    </location>
</feature>
<proteinExistence type="predicted"/>
<sequence>MPIYGQPKFYEPSIKPSPPTVPPYKGSVRKGVYKIRAYRGFINASDLKNRRKPYEPTIPATVLQKTPVPKHIKKVKAAEPPRVRTPILDPYRRRSPKVDDPLSEVHRRDSIEPTPRPQPTPLKLQTPPVYQSKFSPIPPPEPKPIYAAAAPPPKKASPKPKSKREVYSPFLYRSPTPFKKEAPQHKPKYTNSYKSDREPFFSPMIPVTTPEKGTQQMMLIKQPDPPRGRRPSYPMIPVSPPPRWNTRRQDLYSPPSTPTSPGPDWSYSYSDYSYMPGIPAYSAVGATLRSMQVYGRGPR</sequence>
<evidence type="ECO:0000256" key="1">
    <source>
        <dbReference type="SAM" id="MobiDB-lite"/>
    </source>
</evidence>
<gene>
    <name evidence="3" type="primary">LOC101848351</name>
</gene>
<organism evidence="2 3">
    <name type="scientific">Aplysia californica</name>
    <name type="common">California sea hare</name>
    <dbReference type="NCBI Taxonomy" id="6500"/>
    <lineage>
        <taxon>Eukaryota</taxon>
        <taxon>Metazoa</taxon>
        <taxon>Spiralia</taxon>
        <taxon>Lophotrochozoa</taxon>
        <taxon>Mollusca</taxon>
        <taxon>Gastropoda</taxon>
        <taxon>Heterobranchia</taxon>
        <taxon>Euthyneura</taxon>
        <taxon>Tectipleura</taxon>
        <taxon>Aplysiida</taxon>
        <taxon>Aplysioidea</taxon>
        <taxon>Aplysiidae</taxon>
        <taxon>Aplysia</taxon>
    </lineage>
</organism>
<name>A0ABM1VT37_APLCA</name>
<accession>A0ABM1VT37</accession>
<dbReference type="Proteomes" id="UP000694888">
    <property type="component" value="Unplaced"/>
</dbReference>
<feature type="compositionally biased region" description="Low complexity" evidence="1">
    <location>
        <begin position="121"/>
        <end position="135"/>
    </location>
</feature>